<reference evidence="2 3" key="1">
    <citation type="submission" date="2024-04" db="EMBL/GenBank/DDBJ databases">
        <title>Draft genome sequence of Thalassolituus maritimus NBRC 116585.</title>
        <authorList>
            <person name="Miyakawa T."/>
            <person name="Kusuya Y."/>
            <person name="Miura T."/>
        </authorList>
    </citation>
    <scope>NUCLEOTIDE SEQUENCE [LARGE SCALE GENOMIC DNA]</scope>
    <source>
        <strain evidence="2 3">5NW40-0001</strain>
    </source>
</reference>
<comment type="caution">
    <text evidence="2">The sequence shown here is derived from an EMBL/GenBank/DDBJ whole genome shotgun (WGS) entry which is preliminary data.</text>
</comment>
<dbReference type="EMBL" id="BAABWH010000001">
    <property type="protein sequence ID" value="GAA6143951.1"/>
    <property type="molecule type" value="Genomic_DNA"/>
</dbReference>
<feature type="signal peptide" evidence="1">
    <location>
        <begin position="1"/>
        <end position="22"/>
    </location>
</feature>
<dbReference type="RefSeq" id="WP_353292903.1">
    <property type="nucleotide sequence ID" value="NZ_BAABWH010000001.1"/>
</dbReference>
<protein>
    <submittedName>
        <fullName evidence="2">DUF3089 domain-containing protein</fullName>
    </submittedName>
</protein>
<keyword evidence="1" id="KW-0732">Signal</keyword>
<keyword evidence="3" id="KW-1185">Reference proteome</keyword>
<evidence type="ECO:0000256" key="1">
    <source>
        <dbReference type="SAM" id="SignalP"/>
    </source>
</evidence>
<sequence length="401" mass="43876">MSPFRAALAVLLLSSATALTWAEEPDYTDRDHWLCHPDKSDRDNVCLRDQAVVSVTANGSSSVTPGYVEAIPAVDCFYVYPTASMDVTANSNMRPDAQEQDTTAIQFGRYGEVCRTFAPVYRQRTLTYLGIGALGDGLVSEETMATANETAYQDVRQAFSHYLENDSNGRGFLLVGHSQGARLLARLIQEEIETNDELSDRLVAAHLIGTGISVPVGERVGGTFTQTPLCSSANQSGCVVAYSTFRKDDPELATPRFGVVPDGGYDGNYEAACTHPAALAGGVESLHPVLPFDQPYAFDVLLKFKGSGGPYKNWWKNVKAKRQADFYSVPGHFTGECVRDDNGTHYLEVTIDSDESDPRADDYRGELIVVKGWGLHLIDVNLAQGDLIRLAGDQINNWMQR</sequence>
<feature type="chain" id="PRO_5045041580" evidence="1">
    <location>
        <begin position="23"/>
        <end position="401"/>
    </location>
</feature>
<dbReference type="SUPFAM" id="SSF53474">
    <property type="entry name" value="alpha/beta-Hydrolases"/>
    <property type="match status" value="1"/>
</dbReference>
<dbReference type="InterPro" id="IPR029058">
    <property type="entry name" value="AB_hydrolase_fold"/>
</dbReference>
<evidence type="ECO:0000313" key="3">
    <source>
        <dbReference type="Proteomes" id="UP001481413"/>
    </source>
</evidence>
<evidence type="ECO:0000313" key="2">
    <source>
        <dbReference type="EMBL" id="GAA6143951.1"/>
    </source>
</evidence>
<gene>
    <name evidence="2" type="ORF">NBRC116585_00680</name>
</gene>
<name>A0ABP9ZUZ3_9GAMM</name>
<accession>A0ABP9ZUZ3</accession>
<proteinExistence type="predicted"/>
<organism evidence="2 3">
    <name type="scientific">Thalassolituus maritimus</name>
    <dbReference type="NCBI Taxonomy" id="484498"/>
    <lineage>
        <taxon>Bacteria</taxon>
        <taxon>Pseudomonadati</taxon>
        <taxon>Pseudomonadota</taxon>
        <taxon>Gammaproteobacteria</taxon>
        <taxon>Oceanospirillales</taxon>
        <taxon>Oceanospirillaceae</taxon>
        <taxon>Thalassolituus</taxon>
    </lineage>
</organism>
<dbReference type="Proteomes" id="UP001481413">
    <property type="component" value="Unassembled WGS sequence"/>
</dbReference>
<dbReference type="InterPro" id="IPR021440">
    <property type="entry name" value="DUF3089"/>
</dbReference>
<dbReference type="Pfam" id="PF11288">
    <property type="entry name" value="DUF3089"/>
    <property type="match status" value="1"/>
</dbReference>